<evidence type="ECO:0008006" key="4">
    <source>
        <dbReference type="Google" id="ProtNLM"/>
    </source>
</evidence>
<comment type="caution">
    <text evidence="2">The sequence shown here is derived from an EMBL/GenBank/DDBJ whole genome shotgun (WGS) entry which is preliminary data.</text>
</comment>
<keyword evidence="1" id="KW-1133">Transmembrane helix</keyword>
<reference evidence="3" key="1">
    <citation type="journal article" date="2019" name="Int. J. Syst. Evol. Microbiol.">
        <title>The Global Catalogue of Microorganisms (GCM) 10K type strain sequencing project: providing services to taxonomists for standard genome sequencing and annotation.</title>
        <authorList>
            <consortium name="The Broad Institute Genomics Platform"/>
            <consortium name="The Broad Institute Genome Sequencing Center for Infectious Disease"/>
            <person name="Wu L."/>
            <person name="Ma J."/>
        </authorList>
    </citation>
    <scope>NUCLEOTIDE SEQUENCE [LARGE SCALE GENOMIC DNA]</scope>
    <source>
        <strain evidence="3">JCM 17138</strain>
    </source>
</reference>
<sequence>MDPGWAAMLGALVGAVATGCAGVLTWWSLRWQQSAYVQAERDKWLREKQRATYADFLDAIQGAVDGLESAGRGLSAPTPDVSSLYSWLGEEVVTHVVSARRRLASVQIDGPASAEVAADELYRSVNTCMVVAMQWRQGLADDADGERLAELEVGFDETLQIVHGRLRNFTQVARDVVQGA</sequence>
<protein>
    <recommendedName>
        <fullName evidence="4">Secreted protein</fullName>
    </recommendedName>
</protein>
<dbReference type="Proteomes" id="UP001501009">
    <property type="component" value="Unassembled WGS sequence"/>
</dbReference>
<name>A0ABP7HQ31_9ACTN</name>
<keyword evidence="1" id="KW-0812">Transmembrane</keyword>
<keyword evidence="1" id="KW-0472">Membrane</keyword>
<organism evidence="2 3">
    <name type="scientific">Streptomyces coacervatus</name>
    <dbReference type="NCBI Taxonomy" id="647381"/>
    <lineage>
        <taxon>Bacteria</taxon>
        <taxon>Bacillati</taxon>
        <taxon>Actinomycetota</taxon>
        <taxon>Actinomycetes</taxon>
        <taxon>Kitasatosporales</taxon>
        <taxon>Streptomycetaceae</taxon>
        <taxon>Streptomyces</taxon>
    </lineage>
</organism>
<gene>
    <name evidence="2" type="ORF">GCM10022403_035580</name>
</gene>
<feature type="transmembrane region" description="Helical" evidence="1">
    <location>
        <begin position="6"/>
        <end position="29"/>
    </location>
</feature>
<proteinExistence type="predicted"/>
<evidence type="ECO:0000313" key="3">
    <source>
        <dbReference type="Proteomes" id="UP001501009"/>
    </source>
</evidence>
<dbReference type="EMBL" id="BAABDE010000017">
    <property type="protein sequence ID" value="GAA3798644.1"/>
    <property type="molecule type" value="Genomic_DNA"/>
</dbReference>
<evidence type="ECO:0000313" key="2">
    <source>
        <dbReference type="EMBL" id="GAA3798644.1"/>
    </source>
</evidence>
<keyword evidence="3" id="KW-1185">Reference proteome</keyword>
<evidence type="ECO:0000256" key="1">
    <source>
        <dbReference type="SAM" id="Phobius"/>
    </source>
</evidence>
<accession>A0ABP7HQ31</accession>